<evidence type="ECO:0000256" key="1">
    <source>
        <dbReference type="SAM" id="MobiDB-lite"/>
    </source>
</evidence>
<reference evidence="3" key="1">
    <citation type="submission" date="2021-02" db="EMBL/GenBank/DDBJ databases">
        <title>Leucobacter sp. CX169.</title>
        <authorList>
            <person name="Cheng Y."/>
        </authorList>
    </citation>
    <scope>NUCLEOTIDE SEQUENCE [LARGE SCALE GENOMIC DNA]</scope>
    <source>
        <strain evidence="3">JY899</strain>
    </source>
</reference>
<name>A0ABS2TJD7_9ACTO</name>
<evidence type="ECO:0000313" key="3">
    <source>
        <dbReference type="Proteomes" id="UP000705983"/>
    </source>
</evidence>
<keyword evidence="3" id="KW-1185">Reference proteome</keyword>
<proteinExistence type="predicted"/>
<dbReference type="RefSeq" id="WP_187997208.1">
    <property type="nucleotide sequence ID" value="NZ_JACEXG010000008.1"/>
</dbReference>
<organism evidence="2 3">
    <name type="scientific">Flaviflexus equikiangi</name>
    <dbReference type="NCBI Taxonomy" id="2758573"/>
    <lineage>
        <taxon>Bacteria</taxon>
        <taxon>Bacillati</taxon>
        <taxon>Actinomycetota</taxon>
        <taxon>Actinomycetes</taxon>
        <taxon>Actinomycetales</taxon>
        <taxon>Actinomycetaceae</taxon>
        <taxon>Flaviflexus</taxon>
    </lineage>
</organism>
<feature type="region of interest" description="Disordered" evidence="1">
    <location>
        <begin position="1"/>
        <end position="22"/>
    </location>
</feature>
<evidence type="ECO:0000313" key="2">
    <source>
        <dbReference type="EMBL" id="MBM9434233.1"/>
    </source>
</evidence>
<sequence>MHRNTRQNILGAPSFAPGVEQQAGRSTISVTSTNAAAQQINHAVYERQGDAGAIDPATVTHGMDGDPIAAGAQVATRENDRELGVANRQTWTVRSVNVDGRITVADPTTGHHRTLDADYVAEHVQLA</sequence>
<protein>
    <submittedName>
        <fullName evidence="2">Uncharacterized protein</fullName>
    </submittedName>
</protein>
<accession>A0ABS2TJD7</accession>
<gene>
    <name evidence="2" type="ORF">JVW63_11065</name>
</gene>
<comment type="caution">
    <text evidence="2">The sequence shown here is derived from an EMBL/GenBank/DDBJ whole genome shotgun (WGS) entry which is preliminary data.</text>
</comment>
<dbReference type="EMBL" id="JAFFJS010000008">
    <property type="protein sequence ID" value="MBM9434233.1"/>
    <property type="molecule type" value="Genomic_DNA"/>
</dbReference>
<dbReference type="Proteomes" id="UP000705983">
    <property type="component" value="Unassembled WGS sequence"/>
</dbReference>